<feature type="compositionally biased region" description="Polar residues" evidence="1">
    <location>
        <begin position="61"/>
        <end position="78"/>
    </location>
</feature>
<feature type="transmembrane region" description="Helical" evidence="2">
    <location>
        <begin position="99"/>
        <end position="120"/>
    </location>
</feature>
<dbReference type="Proteomes" id="UP001597297">
    <property type="component" value="Unassembled WGS sequence"/>
</dbReference>
<proteinExistence type="predicted"/>
<sequence length="302" mass="32960">MWYYTLNGQQAGPISQTELAQKLNGQLPPDTLVWKEGMENWSAANTIAVFRNFQTPPPLNPTTADSNNPYAPPSSNLATEPDPTSEYPLPKVKKSSYPLLASLTILGILVLTTGYGLMFAELISSAETSSTYAETHYSIENSEGAIIETTETESSQVSSDPDFGNIGSSMLIIGIGWLINMAGFILGLIYLHRAWKLVQANGTDVTPAKAVGFLFIPFFNLYWVFIAYKKWAEEWNSIRNSSPSMFQAPAGAAGVFLAMPICYYSSIFTSILGILACGILYLIGMKSMCNAINFASEYGNQT</sequence>
<evidence type="ECO:0000313" key="5">
    <source>
        <dbReference type="Proteomes" id="UP001597297"/>
    </source>
</evidence>
<evidence type="ECO:0000313" key="4">
    <source>
        <dbReference type="EMBL" id="MFD2276737.1"/>
    </source>
</evidence>
<feature type="domain" description="GYF" evidence="3">
    <location>
        <begin position="2"/>
        <end position="48"/>
    </location>
</feature>
<name>A0ABW5E2B3_9BACT</name>
<dbReference type="RefSeq" id="WP_377094696.1">
    <property type="nucleotide sequence ID" value="NZ_JBHSJM010000001.1"/>
</dbReference>
<evidence type="ECO:0000259" key="3">
    <source>
        <dbReference type="Pfam" id="PF14237"/>
    </source>
</evidence>
<feature type="transmembrane region" description="Helical" evidence="2">
    <location>
        <begin position="211"/>
        <end position="231"/>
    </location>
</feature>
<gene>
    <name evidence="4" type="ORF">ACFSQZ_09680</name>
</gene>
<feature type="transmembrane region" description="Helical" evidence="2">
    <location>
        <begin position="251"/>
        <end position="283"/>
    </location>
</feature>
<comment type="caution">
    <text evidence="4">The sequence shown here is derived from an EMBL/GenBank/DDBJ whole genome shotgun (WGS) entry which is preliminary data.</text>
</comment>
<feature type="transmembrane region" description="Helical" evidence="2">
    <location>
        <begin position="170"/>
        <end position="191"/>
    </location>
</feature>
<protein>
    <submittedName>
        <fullName evidence="4">DUF4339 domain-containing protein</fullName>
    </submittedName>
</protein>
<keyword evidence="2" id="KW-0472">Membrane</keyword>
<dbReference type="EMBL" id="JBHUJC010000026">
    <property type="protein sequence ID" value="MFD2276737.1"/>
    <property type="molecule type" value="Genomic_DNA"/>
</dbReference>
<feature type="region of interest" description="Disordered" evidence="1">
    <location>
        <begin position="54"/>
        <end position="87"/>
    </location>
</feature>
<keyword evidence="2" id="KW-0812">Transmembrane</keyword>
<reference evidence="5" key="1">
    <citation type="journal article" date="2019" name="Int. J. Syst. Evol. Microbiol.">
        <title>The Global Catalogue of Microorganisms (GCM) 10K type strain sequencing project: providing services to taxonomists for standard genome sequencing and annotation.</title>
        <authorList>
            <consortium name="The Broad Institute Genomics Platform"/>
            <consortium name="The Broad Institute Genome Sequencing Center for Infectious Disease"/>
            <person name="Wu L."/>
            <person name="Ma J."/>
        </authorList>
    </citation>
    <scope>NUCLEOTIDE SEQUENCE [LARGE SCALE GENOMIC DNA]</scope>
    <source>
        <strain evidence="5">JCM 16545</strain>
    </source>
</reference>
<dbReference type="Pfam" id="PF14237">
    <property type="entry name" value="GYF_2"/>
    <property type="match status" value="1"/>
</dbReference>
<dbReference type="InterPro" id="IPR025640">
    <property type="entry name" value="GYF_2"/>
</dbReference>
<evidence type="ECO:0000256" key="1">
    <source>
        <dbReference type="SAM" id="MobiDB-lite"/>
    </source>
</evidence>
<accession>A0ABW5E2B3</accession>
<evidence type="ECO:0000256" key="2">
    <source>
        <dbReference type="SAM" id="Phobius"/>
    </source>
</evidence>
<organism evidence="4 5">
    <name type="scientific">Rubritalea spongiae</name>
    <dbReference type="NCBI Taxonomy" id="430797"/>
    <lineage>
        <taxon>Bacteria</taxon>
        <taxon>Pseudomonadati</taxon>
        <taxon>Verrucomicrobiota</taxon>
        <taxon>Verrucomicrobiia</taxon>
        <taxon>Verrucomicrobiales</taxon>
        <taxon>Rubritaleaceae</taxon>
        <taxon>Rubritalea</taxon>
    </lineage>
</organism>
<keyword evidence="2" id="KW-1133">Transmembrane helix</keyword>
<keyword evidence="5" id="KW-1185">Reference proteome</keyword>